<keyword evidence="2" id="KW-1185">Reference proteome</keyword>
<accession>A0ABW7GYP3</accession>
<dbReference type="Proteomes" id="UP001606303">
    <property type="component" value="Unassembled WGS sequence"/>
</dbReference>
<sequence>MGVSLAGLQYQAQGFGNFLVQLPADYRAAELATFEFGCNVWQVHGLGDQVSLRQGVFRQIPENEG</sequence>
<dbReference type="EMBL" id="JBIGIB010000002">
    <property type="protein sequence ID" value="MFG6466785.1"/>
    <property type="molecule type" value="Genomic_DNA"/>
</dbReference>
<evidence type="ECO:0000313" key="1">
    <source>
        <dbReference type="EMBL" id="MFG6466785.1"/>
    </source>
</evidence>
<protein>
    <submittedName>
        <fullName evidence="1">Uncharacterized protein</fullName>
    </submittedName>
</protein>
<dbReference type="RefSeq" id="WP_394383746.1">
    <property type="nucleotide sequence ID" value="NZ_JBIGIB010000002.1"/>
</dbReference>
<gene>
    <name evidence="1" type="ORF">ACG01O_09220</name>
</gene>
<comment type="caution">
    <text evidence="1">The sequence shown here is derived from an EMBL/GenBank/DDBJ whole genome shotgun (WGS) entry which is preliminary data.</text>
</comment>
<organism evidence="1 2">
    <name type="scientific">Pelomonas baiyunensis</name>
    <dbReference type="NCBI Taxonomy" id="3299026"/>
    <lineage>
        <taxon>Bacteria</taxon>
        <taxon>Pseudomonadati</taxon>
        <taxon>Pseudomonadota</taxon>
        <taxon>Betaproteobacteria</taxon>
        <taxon>Burkholderiales</taxon>
        <taxon>Sphaerotilaceae</taxon>
        <taxon>Roseateles</taxon>
    </lineage>
</organism>
<reference evidence="1 2" key="1">
    <citation type="submission" date="2024-08" db="EMBL/GenBank/DDBJ databases">
        <authorList>
            <person name="Lu H."/>
        </authorList>
    </citation>
    <scope>NUCLEOTIDE SEQUENCE [LARGE SCALE GENOMIC DNA]</scope>
    <source>
        <strain evidence="1 2">BYS87W</strain>
    </source>
</reference>
<proteinExistence type="predicted"/>
<evidence type="ECO:0000313" key="2">
    <source>
        <dbReference type="Proteomes" id="UP001606303"/>
    </source>
</evidence>
<name>A0ABW7GYP3_9BURK</name>